<dbReference type="EMBL" id="CAUOFW020006228">
    <property type="protein sequence ID" value="CAK9173867.1"/>
    <property type="molecule type" value="Genomic_DNA"/>
</dbReference>
<dbReference type="Proteomes" id="UP001642360">
    <property type="component" value="Unassembled WGS sequence"/>
</dbReference>
<feature type="non-terminal residue" evidence="1">
    <location>
        <position position="1"/>
    </location>
</feature>
<evidence type="ECO:0000313" key="2">
    <source>
        <dbReference type="Proteomes" id="UP001642360"/>
    </source>
</evidence>
<proteinExistence type="predicted"/>
<reference evidence="1 2" key="1">
    <citation type="submission" date="2024-02" db="EMBL/GenBank/DDBJ databases">
        <authorList>
            <person name="Vignale AGUSTIN F."/>
            <person name="Sosa J E."/>
            <person name="Modenutti C."/>
        </authorList>
    </citation>
    <scope>NUCLEOTIDE SEQUENCE [LARGE SCALE GENOMIC DNA]</scope>
</reference>
<evidence type="ECO:0000313" key="1">
    <source>
        <dbReference type="EMBL" id="CAK9173867.1"/>
    </source>
</evidence>
<dbReference type="AlphaFoldDB" id="A0ABC8U1E0"/>
<name>A0ABC8U1E0_9AQUA</name>
<organism evidence="1 2">
    <name type="scientific">Ilex paraguariensis</name>
    <name type="common">yerba mate</name>
    <dbReference type="NCBI Taxonomy" id="185542"/>
    <lineage>
        <taxon>Eukaryota</taxon>
        <taxon>Viridiplantae</taxon>
        <taxon>Streptophyta</taxon>
        <taxon>Embryophyta</taxon>
        <taxon>Tracheophyta</taxon>
        <taxon>Spermatophyta</taxon>
        <taxon>Magnoliopsida</taxon>
        <taxon>eudicotyledons</taxon>
        <taxon>Gunneridae</taxon>
        <taxon>Pentapetalae</taxon>
        <taxon>asterids</taxon>
        <taxon>campanulids</taxon>
        <taxon>Aquifoliales</taxon>
        <taxon>Aquifoliaceae</taxon>
        <taxon>Ilex</taxon>
    </lineage>
</organism>
<sequence length="62" mass="7020">VASHVGNGIIYLMVDMEALVHNHHPLPFDSTSQSPIALRFTQIHRASRLLVAQINERRISNF</sequence>
<keyword evidence="2" id="KW-1185">Reference proteome</keyword>
<protein>
    <submittedName>
        <fullName evidence="1">Uncharacterized protein</fullName>
    </submittedName>
</protein>
<gene>
    <name evidence="1" type="ORF">ILEXP_LOCUS43600</name>
</gene>
<comment type="caution">
    <text evidence="1">The sequence shown here is derived from an EMBL/GenBank/DDBJ whole genome shotgun (WGS) entry which is preliminary data.</text>
</comment>
<accession>A0ABC8U1E0</accession>